<dbReference type="Pfam" id="PF01494">
    <property type="entry name" value="FAD_binding_3"/>
    <property type="match status" value="1"/>
</dbReference>
<protein>
    <submittedName>
        <fullName evidence="3">2-polyprenyl-6-methoxyphenol hydroxylase-like FAD-dependent oxidoreductase</fullName>
    </submittedName>
</protein>
<dbReference type="RefSeq" id="WP_016837810.1">
    <property type="nucleotide sequence ID" value="NZ_JAAXPW010000009.1"/>
</dbReference>
<dbReference type="InterPro" id="IPR036188">
    <property type="entry name" value="FAD/NAD-bd_sf"/>
</dbReference>
<dbReference type="Gene3D" id="3.50.50.60">
    <property type="entry name" value="FAD/NAD(P)-binding domain"/>
    <property type="match status" value="1"/>
</dbReference>
<evidence type="ECO:0000313" key="4">
    <source>
        <dbReference type="Proteomes" id="UP000557217"/>
    </source>
</evidence>
<dbReference type="PRINTS" id="PR00420">
    <property type="entry name" value="RNGMNOXGNASE"/>
</dbReference>
<dbReference type="PANTHER" id="PTHR43476:SF5">
    <property type="entry name" value="FAD-DEPENDENT MONOOXYGENASE"/>
    <property type="match status" value="1"/>
</dbReference>
<feature type="domain" description="FAD-binding" evidence="2">
    <location>
        <begin position="4"/>
        <end position="313"/>
    </location>
</feature>
<sequence length="359" mass="40765">MIFTDILIVGAGPSGSLLALLLAKKGISVTLLEQHKEIAREFRGEHLNEDGENILKKHNLYSKIEKLGLLKMKVIEYWKNGKLFKTIQPEKQVGHLGIHVPQAHLLSVIIEEAKKYENFSLMTNTKVIDLLKDENGHFIGIKGKRGKEEILIHSSMIIGADGRYSTVRKKAGIETITRKHGYDLLWAKIPAPDNWQPSIKMAEVDGFQLSLFTQAKGYVQIGWNIAQGSFSKIRKQSIQLFIDKLIQAFPELEESVRKHITTWDDFVLLDVYSNHTEIWRKDNILLIGDACHAMTPTGAFGLNSALKDADRLSECIDPGNINELRLSQCEKQRKEEVKKLQKLQIEKEKNFSTQFIIIG</sequence>
<dbReference type="Proteomes" id="UP000557217">
    <property type="component" value="Unassembled WGS sequence"/>
</dbReference>
<dbReference type="PANTHER" id="PTHR43476">
    <property type="entry name" value="3-(3-HYDROXY-PHENYL)PROPIONATE/3-HYDROXYCINNAMIC ACID HYDROXYLASE"/>
    <property type="match status" value="1"/>
</dbReference>
<evidence type="ECO:0000259" key="2">
    <source>
        <dbReference type="Pfam" id="PF01494"/>
    </source>
</evidence>
<gene>
    <name evidence="3" type="ORF">HNR36_001116</name>
</gene>
<dbReference type="SUPFAM" id="SSF51905">
    <property type="entry name" value="FAD/NAD(P)-binding domain"/>
    <property type="match status" value="1"/>
</dbReference>
<name>A0A840PS50_URETH</name>
<dbReference type="InterPro" id="IPR002938">
    <property type="entry name" value="FAD-bd"/>
</dbReference>
<dbReference type="AlphaFoldDB" id="A0A840PS50"/>
<keyword evidence="4" id="KW-1185">Reference proteome</keyword>
<dbReference type="EMBL" id="JACHGZ010000009">
    <property type="protein sequence ID" value="MBB5148730.1"/>
    <property type="molecule type" value="Genomic_DNA"/>
</dbReference>
<dbReference type="InterPro" id="IPR050631">
    <property type="entry name" value="PheA/TfdB_FAD_monoxygenase"/>
</dbReference>
<proteinExistence type="predicted"/>
<organism evidence="3 4">
    <name type="scientific">Ureibacillus thermosphaericus</name>
    <dbReference type="NCBI Taxonomy" id="51173"/>
    <lineage>
        <taxon>Bacteria</taxon>
        <taxon>Bacillati</taxon>
        <taxon>Bacillota</taxon>
        <taxon>Bacilli</taxon>
        <taxon>Bacillales</taxon>
        <taxon>Caryophanaceae</taxon>
        <taxon>Ureibacillus</taxon>
    </lineage>
</organism>
<keyword evidence="1" id="KW-0560">Oxidoreductase</keyword>
<reference evidence="3 4" key="1">
    <citation type="submission" date="2020-08" db="EMBL/GenBank/DDBJ databases">
        <title>Genomic Encyclopedia of Type Strains, Phase IV (KMG-IV): sequencing the most valuable type-strain genomes for metagenomic binning, comparative biology and taxonomic classification.</title>
        <authorList>
            <person name="Goeker M."/>
        </authorList>
    </citation>
    <scope>NUCLEOTIDE SEQUENCE [LARGE SCALE GENOMIC DNA]</scope>
    <source>
        <strain evidence="3 4">DSM 10633</strain>
    </source>
</reference>
<dbReference type="GO" id="GO:0071949">
    <property type="term" value="F:FAD binding"/>
    <property type="evidence" value="ECO:0007669"/>
    <property type="project" value="InterPro"/>
</dbReference>
<evidence type="ECO:0000256" key="1">
    <source>
        <dbReference type="ARBA" id="ARBA00023002"/>
    </source>
</evidence>
<accession>A0A840PS50</accession>
<comment type="caution">
    <text evidence="3">The sequence shown here is derived from an EMBL/GenBank/DDBJ whole genome shotgun (WGS) entry which is preliminary data.</text>
</comment>
<evidence type="ECO:0000313" key="3">
    <source>
        <dbReference type="EMBL" id="MBB5148730.1"/>
    </source>
</evidence>
<dbReference type="GO" id="GO:0016491">
    <property type="term" value="F:oxidoreductase activity"/>
    <property type="evidence" value="ECO:0007669"/>
    <property type="project" value="UniProtKB-KW"/>
</dbReference>